<accession>A0A9W7CHS7</accession>
<gene>
    <name evidence="2" type="ORF">TrRE_jg9892</name>
</gene>
<dbReference type="OrthoDB" id="272139at2759"/>
<keyword evidence="1" id="KW-0472">Membrane</keyword>
<name>A0A9W7CHS7_9STRA</name>
<evidence type="ECO:0000313" key="2">
    <source>
        <dbReference type="EMBL" id="GMI06321.1"/>
    </source>
</evidence>
<keyword evidence="1" id="KW-1133">Transmembrane helix</keyword>
<dbReference type="GO" id="GO:0051377">
    <property type="term" value="F:mannose-ethanolamine phosphotransferase activity"/>
    <property type="evidence" value="ECO:0007669"/>
    <property type="project" value="TreeGrafter"/>
</dbReference>
<dbReference type="InterPro" id="IPR017850">
    <property type="entry name" value="Alkaline_phosphatase_core_sf"/>
</dbReference>
<dbReference type="Proteomes" id="UP001165082">
    <property type="component" value="Unassembled WGS sequence"/>
</dbReference>
<evidence type="ECO:0000256" key="1">
    <source>
        <dbReference type="SAM" id="Phobius"/>
    </source>
</evidence>
<feature type="transmembrane region" description="Helical" evidence="1">
    <location>
        <begin position="12"/>
        <end position="29"/>
    </location>
</feature>
<feature type="transmembrane region" description="Helical" evidence="1">
    <location>
        <begin position="621"/>
        <end position="642"/>
    </location>
</feature>
<organism evidence="2 3">
    <name type="scientific">Triparma retinervis</name>
    <dbReference type="NCBI Taxonomy" id="2557542"/>
    <lineage>
        <taxon>Eukaryota</taxon>
        <taxon>Sar</taxon>
        <taxon>Stramenopiles</taxon>
        <taxon>Ochrophyta</taxon>
        <taxon>Bolidophyceae</taxon>
        <taxon>Parmales</taxon>
        <taxon>Triparmaceae</taxon>
        <taxon>Triparma</taxon>
    </lineage>
</organism>
<evidence type="ECO:0000313" key="3">
    <source>
        <dbReference type="Proteomes" id="UP001165082"/>
    </source>
</evidence>
<dbReference type="PANTHER" id="PTHR23071">
    <property type="entry name" value="PHOSPHATIDYLINOSITOL GLYCAN"/>
    <property type="match status" value="1"/>
</dbReference>
<keyword evidence="3" id="KW-1185">Reference proteome</keyword>
<dbReference type="GO" id="GO:0005789">
    <property type="term" value="C:endoplasmic reticulum membrane"/>
    <property type="evidence" value="ECO:0007669"/>
    <property type="project" value="TreeGrafter"/>
</dbReference>
<dbReference type="GO" id="GO:0006506">
    <property type="term" value="P:GPI anchor biosynthetic process"/>
    <property type="evidence" value="ECO:0007669"/>
    <property type="project" value="InterPro"/>
</dbReference>
<feature type="transmembrane region" description="Helical" evidence="1">
    <location>
        <begin position="589"/>
        <end position="609"/>
    </location>
</feature>
<dbReference type="AlphaFoldDB" id="A0A9W7CHS7"/>
<dbReference type="Gene3D" id="3.40.720.10">
    <property type="entry name" value="Alkaline Phosphatase, subunit A"/>
    <property type="match status" value="1"/>
</dbReference>
<dbReference type="SUPFAM" id="SSF53649">
    <property type="entry name" value="Alkaline phosphatase-like"/>
    <property type="match status" value="1"/>
</dbReference>
<dbReference type="EMBL" id="BRXZ01000155">
    <property type="protein sequence ID" value="GMI06321.1"/>
    <property type="molecule type" value="Genomic_DNA"/>
</dbReference>
<protein>
    <recommendedName>
        <fullName evidence="4">GPI ethanolamine phosphate transferase 3</fullName>
    </recommendedName>
</protein>
<feature type="transmembrane region" description="Helical" evidence="1">
    <location>
        <begin position="552"/>
        <end position="577"/>
    </location>
</feature>
<comment type="caution">
    <text evidence="2">The sequence shown here is derived from an EMBL/GenBank/DDBJ whole genome shotgun (WGS) entry which is preliminary data.</text>
</comment>
<proteinExistence type="predicted"/>
<keyword evidence="1" id="KW-0812">Transmembrane</keyword>
<sequence length="652" mass="72167">MPPNAPSNSPPNAPSILLIFTSILGLWLYNSGFFLTRTSIPTVTECISSKSFAAYLNEDSSLVDTGLSLQDALSDTFLSHLTSPTSCANSLPPLAHHLDLIIVDALRYDFLPLLTFPTLFPGGTYRFLSEPPTVTTQRLTAMTTGGVPTFIDVAESFSASNIKEDNWLTRLDVAFTGDDTWISLYPNSFVYSSPYPSFNTRDIDTVDSGVQRDLSAVLSAGTVSILHLLGVDHVGHTYGPSSPAMSRKLRQMDRVVLEVLERREREAKEDGRCRVVFVLGDHGMTHDGNHGGGTYDEVSAGLYLHQTSNCNDKPNMAGDVHEEGLRQISMVSAITDLMGTTRIYGNLGGGWAWGDERRTGLSSYLTARQVYEYLQDYSKISRLPRREMDGLSAMYREAVLSLVNALKIDEGNADDGVPKDDTKDAQMYREANEKLRGFLREAEDLGRRIWSVFNLPLMFLGSTLLGLSSLLPSYSLSLSLSSLSILPTHPSPLILSIPLLSRLHETFVKGHGADLTTSLPFLHPLAYTTATGHEASFSKLQYYASFIFTNTFAFHLSGFLLFLNTFAPFVLLFLFLSMEPSTPNPLRRIVTFLITLQTFCLTLACTIHKRHLMMPAIWAPAYAFQGIISVCWWVGDLLTLTLSHVPKRLKRG</sequence>
<evidence type="ECO:0008006" key="4">
    <source>
        <dbReference type="Google" id="ProtNLM"/>
    </source>
</evidence>
<dbReference type="InterPro" id="IPR039524">
    <property type="entry name" value="PIGO/GPI13"/>
</dbReference>
<dbReference type="Pfam" id="PF01663">
    <property type="entry name" value="Phosphodiest"/>
    <property type="match status" value="1"/>
</dbReference>
<dbReference type="PANTHER" id="PTHR23071:SF1">
    <property type="entry name" value="GPI ETHANOLAMINE PHOSPHATE TRANSFERASE 3"/>
    <property type="match status" value="1"/>
</dbReference>
<dbReference type="InterPro" id="IPR002591">
    <property type="entry name" value="Phosphodiest/P_Trfase"/>
</dbReference>
<reference evidence="2" key="1">
    <citation type="submission" date="2022-07" db="EMBL/GenBank/DDBJ databases">
        <title>Genome analysis of Parmales, a sister group of diatoms, reveals the evolutionary specialization of diatoms from phago-mixotrophs to photoautotrophs.</title>
        <authorList>
            <person name="Ban H."/>
            <person name="Sato S."/>
            <person name="Yoshikawa S."/>
            <person name="Kazumasa Y."/>
            <person name="Nakamura Y."/>
            <person name="Ichinomiya M."/>
            <person name="Saitoh K."/>
            <person name="Sato N."/>
            <person name="Blanc-Mathieu R."/>
            <person name="Endo H."/>
            <person name="Kuwata A."/>
            <person name="Ogata H."/>
        </authorList>
    </citation>
    <scope>NUCLEOTIDE SEQUENCE</scope>
</reference>
<feature type="transmembrane region" description="Helical" evidence="1">
    <location>
        <begin position="449"/>
        <end position="471"/>
    </location>
</feature>